<feature type="binding site" evidence="6">
    <location>
        <position position="80"/>
    </location>
    <ligand>
        <name>carbamoyl phosphate</name>
        <dbReference type="ChEBI" id="CHEBI:58228"/>
    </ligand>
</feature>
<dbReference type="AlphaFoldDB" id="A0A7X6DP72"/>
<feature type="binding site" evidence="6">
    <location>
        <position position="162"/>
    </location>
    <ligand>
        <name>L-ornithine</name>
        <dbReference type="ChEBI" id="CHEBI:46911"/>
    </ligand>
</feature>
<dbReference type="Pfam" id="PF00185">
    <property type="entry name" value="OTCace"/>
    <property type="match status" value="1"/>
</dbReference>
<dbReference type="PRINTS" id="PR00100">
    <property type="entry name" value="AOTCASE"/>
</dbReference>
<evidence type="ECO:0000256" key="1">
    <source>
        <dbReference type="ARBA" id="ARBA00004975"/>
    </source>
</evidence>
<dbReference type="GO" id="GO:0019240">
    <property type="term" value="P:citrulline biosynthetic process"/>
    <property type="evidence" value="ECO:0007669"/>
    <property type="project" value="TreeGrafter"/>
</dbReference>
<dbReference type="EC" id="2.1.3.3" evidence="3 6"/>
<dbReference type="RefSeq" id="WP_168058776.1">
    <property type="nucleotide sequence ID" value="NZ_VTOW01000001.1"/>
</dbReference>
<dbReference type="GO" id="GO:0004585">
    <property type="term" value="F:ornithine carbamoyltransferase activity"/>
    <property type="evidence" value="ECO:0007669"/>
    <property type="project" value="UniProtKB-UniRule"/>
</dbReference>
<dbReference type="GO" id="GO:0005737">
    <property type="term" value="C:cytoplasm"/>
    <property type="evidence" value="ECO:0007669"/>
    <property type="project" value="UniProtKB-SubCell"/>
</dbReference>
<dbReference type="NCBIfam" id="NF001986">
    <property type="entry name" value="PRK00779.1"/>
    <property type="match status" value="1"/>
</dbReference>
<feature type="binding site" evidence="6">
    <location>
        <begin position="131"/>
        <end position="134"/>
    </location>
    <ligand>
        <name>carbamoyl phosphate</name>
        <dbReference type="ChEBI" id="CHEBI:58228"/>
    </ligand>
</feature>
<feature type="binding site" evidence="6">
    <location>
        <position position="226"/>
    </location>
    <ligand>
        <name>L-ornithine</name>
        <dbReference type="ChEBI" id="CHEBI:46911"/>
    </ligand>
</feature>
<keyword evidence="4 6" id="KW-0808">Transferase</keyword>
<dbReference type="Pfam" id="PF02729">
    <property type="entry name" value="OTCace_N"/>
    <property type="match status" value="1"/>
</dbReference>
<feature type="binding site" evidence="6">
    <location>
        <position position="104"/>
    </location>
    <ligand>
        <name>carbamoyl phosphate</name>
        <dbReference type="ChEBI" id="CHEBI:58228"/>
    </ligand>
</feature>
<dbReference type="PROSITE" id="PS00097">
    <property type="entry name" value="CARBAMOYLTRANSFERASE"/>
    <property type="match status" value="1"/>
</dbReference>
<dbReference type="PANTHER" id="PTHR45753:SF3">
    <property type="entry name" value="ORNITHINE TRANSCARBAMYLASE, MITOCHONDRIAL"/>
    <property type="match status" value="1"/>
</dbReference>
<reference evidence="9 10" key="1">
    <citation type="journal article" date="2020" name="Nature">
        <title>Bacterial chemolithoautotrophy via manganese oxidation.</title>
        <authorList>
            <person name="Yu H."/>
            <person name="Leadbetter J.R."/>
        </authorList>
    </citation>
    <scope>NUCLEOTIDE SEQUENCE [LARGE SCALE GENOMIC DNA]</scope>
    <source>
        <strain evidence="9 10">Mn-1</strain>
    </source>
</reference>
<gene>
    <name evidence="9" type="primary">argF</name>
    <name evidence="9" type="ORF">MNODULE_07245</name>
</gene>
<comment type="catalytic activity">
    <reaction evidence="5 6">
        <text>carbamoyl phosphate + L-ornithine = L-citrulline + phosphate + H(+)</text>
        <dbReference type="Rhea" id="RHEA:19513"/>
        <dbReference type="ChEBI" id="CHEBI:15378"/>
        <dbReference type="ChEBI" id="CHEBI:43474"/>
        <dbReference type="ChEBI" id="CHEBI:46911"/>
        <dbReference type="ChEBI" id="CHEBI:57743"/>
        <dbReference type="ChEBI" id="CHEBI:58228"/>
        <dbReference type="EC" id="2.1.3.3"/>
    </reaction>
</comment>
<feature type="domain" description="Aspartate/ornithine carbamoyltransferase carbamoyl-P binding" evidence="8">
    <location>
        <begin position="4"/>
        <end position="144"/>
    </location>
</feature>
<dbReference type="InterPro" id="IPR002292">
    <property type="entry name" value="Orn/put_carbamltrans"/>
</dbReference>
<dbReference type="GO" id="GO:0016597">
    <property type="term" value="F:amino acid binding"/>
    <property type="evidence" value="ECO:0007669"/>
    <property type="project" value="InterPro"/>
</dbReference>
<keyword evidence="10" id="KW-1185">Reference proteome</keyword>
<evidence type="ECO:0000256" key="6">
    <source>
        <dbReference type="HAMAP-Rule" id="MF_01109"/>
    </source>
</evidence>
<proteinExistence type="inferred from homology"/>
<dbReference type="PRINTS" id="PR00102">
    <property type="entry name" value="OTCASE"/>
</dbReference>
<protein>
    <recommendedName>
        <fullName evidence="3 6">Ornithine carbamoyltransferase</fullName>
        <shortName evidence="6">OTCase</shortName>
        <ecNumber evidence="3 6">2.1.3.3</ecNumber>
    </recommendedName>
</protein>
<dbReference type="SUPFAM" id="SSF53671">
    <property type="entry name" value="Aspartate/ornithine carbamoyltransferase"/>
    <property type="match status" value="1"/>
</dbReference>
<sequence>MPKRDLLSLASLSVEQIEWLLRRAQYYKNRSRAAKESLPLVGRSVGLLFEKSSTRTRVSFEVAVTRLGGHPIFLSFDDIQIKRGETIGDTARVLSGYLDGLVIRTYEQEKLEDWARNASIPVINGLTDLHHPCQILSDLLTILEKRGKLKGLKLAYIGDGNNIAHSLMEGGAKVGMKVVIACPKKFLPHHNIVKETEEVARKNGGSVEVIHDPVKAAEGADILYTDVWVSMGQEKEKQARVRTFKPYQINQKLVARAKPDVLVMHCLPAHRGEEITAEVMEGPHSVIFDQADNRLPMQEAILERWVG</sequence>
<dbReference type="EMBL" id="VTOW01000001">
    <property type="protein sequence ID" value="NKE70533.1"/>
    <property type="molecule type" value="Genomic_DNA"/>
</dbReference>
<evidence type="ECO:0000256" key="3">
    <source>
        <dbReference type="ARBA" id="ARBA00013007"/>
    </source>
</evidence>
<dbReference type="Gene3D" id="3.40.50.1370">
    <property type="entry name" value="Aspartate/ornithine carbamoyltransferase"/>
    <property type="match status" value="2"/>
</dbReference>
<name>A0A7X6DP72_9BACT</name>
<feature type="binding site" evidence="6">
    <location>
        <position position="294"/>
    </location>
    <ligand>
        <name>carbamoyl phosphate</name>
        <dbReference type="ChEBI" id="CHEBI:58228"/>
    </ligand>
</feature>
<dbReference type="FunFam" id="3.40.50.1370:FF:000008">
    <property type="entry name" value="Ornithine carbamoyltransferase"/>
    <property type="match status" value="1"/>
</dbReference>
<evidence type="ECO:0000259" key="8">
    <source>
        <dbReference type="Pfam" id="PF02729"/>
    </source>
</evidence>
<feature type="binding site" evidence="6">
    <location>
        <begin position="53"/>
        <end position="56"/>
    </location>
    <ligand>
        <name>carbamoyl phosphate</name>
        <dbReference type="ChEBI" id="CHEBI:58228"/>
    </ligand>
</feature>
<comment type="similarity">
    <text evidence="2 6">Belongs to the aspartate/ornithine carbamoyltransferase superfamily. OTCase family.</text>
</comment>
<evidence type="ECO:0000256" key="5">
    <source>
        <dbReference type="ARBA" id="ARBA00048772"/>
    </source>
</evidence>
<organism evidence="9 10">
    <name type="scientific">Candidatus Manganitrophus noduliformans</name>
    <dbReference type="NCBI Taxonomy" id="2606439"/>
    <lineage>
        <taxon>Bacteria</taxon>
        <taxon>Pseudomonadati</taxon>
        <taxon>Nitrospirota</taxon>
        <taxon>Nitrospiria</taxon>
        <taxon>Candidatus Troglogloeales</taxon>
        <taxon>Candidatus Manganitrophaceae</taxon>
        <taxon>Candidatus Manganitrophus</taxon>
    </lineage>
</organism>
<dbReference type="InterPro" id="IPR006131">
    <property type="entry name" value="Asp_carbamoyltransf_Asp/Orn-bd"/>
</dbReference>
<dbReference type="HAMAP" id="MF_01109">
    <property type="entry name" value="OTCase"/>
    <property type="match status" value="1"/>
</dbReference>
<dbReference type="PANTHER" id="PTHR45753">
    <property type="entry name" value="ORNITHINE CARBAMOYLTRANSFERASE, MITOCHONDRIAL"/>
    <property type="match status" value="1"/>
</dbReference>
<dbReference type="InterPro" id="IPR006130">
    <property type="entry name" value="Asp/Orn_carbamoylTrfase"/>
</dbReference>
<evidence type="ECO:0000256" key="2">
    <source>
        <dbReference type="ARBA" id="ARBA00007805"/>
    </source>
</evidence>
<dbReference type="Proteomes" id="UP000534783">
    <property type="component" value="Unassembled WGS sequence"/>
</dbReference>
<accession>A0A7X6DP72</accession>
<dbReference type="InterPro" id="IPR024904">
    <property type="entry name" value="OTCase_ArgI"/>
</dbReference>
<feature type="domain" description="Aspartate/ornithine carbamoyltransferase Asp/Orn-binding" evidence="7">
    <location>
        <begin position="150"/>
        <end position="303"/>
    </location>
</feature>
<evidence type="ECO:0000313" key="9">
    <source>
        <dbReference type="EMBL" id="NKE70533.1"/>
    </source>
</evidence>
<feature type="binding site" evidence="6">
    <location>
        <begin position="266"/>
        <end position="267"/>
    </location>
    <ligand>
        <name>carbamoyl phosphate</name>
        <dbReference type="ChEBI" id="CHEBI:58228"/>
    </ligand>
</feature>
<evidence type="ECO:0000313" key="10">
    <source>
        <dbReference type="Proteomes" id="UP000534783"/>
    </source>
</evidence>
<comment type="subcellular location">
    <subcellularLocation>
        <location evidence="6">Cytoplasm</location>
    </subcellularLocation>
</comment>
<evidence type="ECO:0000259" key="7">
    <source>
        <dbReference type="Pfam" id="PF00185"/>
    </source>
</evidence>
<dbReference type="NCBIfam" id="TIGR00658">
    <property type="entry name" value="orni_carb_tr"/>
    <property type="match status" value="1"/>
</dbReference>
<feature type="binding site" evidence="6">
    <location>
        <begin position="230"/>
        <end position="231"/>
    </location>
    <ligand>
        <name>L-ornithine</name>
        <dbReference type="ChEBI" id="CHEBI:46911"/>
    </ligand>
</feature>
<comment type="pathway">
    <text evidence="1">Amino-acid biosynthesis; L-arginine biosynthesis; L-arginine from L-ornithine and carbamoyl phosphate: step 1/3.</text>
</comment>
<evidence type="ECO:0000256" key="4">
    <source>
        <dbReference type="ARBA" id="ARBA00022679"/>
    </source>
</evidence>
<dbReference type="InterPro" id="IPR006132">
    <property type="entry name" value="Asp/Orn_carbamoyltranf_P-bd"/>
</dbReference>
<dbReference type="GO" id="GO:0042450">
    <property type="term" value="P:L-arginine biosynthetic process via ornithine"/>
    <property type="evidence" value="ECO:0007669"/>
    <property type="project" value="UniProtKB-UniRule"/>
</dbReference>
<comment type="caution">
    <text evidence="9">The sequence shown here is derived from an EMBL/GenBank/DDBJ whole genome shotgun (WGS) entry which is preliminary data.</text>
</comment>
<keyword evidence="6" id="KW-0963">Cytoplasm</keyword>
<dbReference type="InterPro" id="IPR036901">
    <property type="entry name" value="Asp/Orn_carbamoylTrfase_sf"/>
</dbReference>